<evidence type="ECO:0000256" key="6">
    <source>
        <dbReference type="ARBA" id="ARBA00022553"/>
    </source>
</evidence>
<comment type="subcellular location">
    <subcellularLocation>
        <location evidence="2">Cell inner membrane</location>
        <topology evidence="2">Multi-pass membrane protein</topology>
    </subcellularLocation>
</comment>
<dbReference type="InterPro" id="IPR005467">
    <property type="entry name" value="His_kinase_dom"/>
</dbReference>
<evidence type="ECO:0000259" key="16">
    <source>
        <dbReference type="PROSITE" id="PS50109"/>
    </source>
</evidence>
<keyword evidence="6" id="KW-0597">Phosphoprotein</keyword>
<evidence type="ECO:0000256" key="1">
    <source>
        <dbReference type="ARBA" id="ARBA00000085"/>
    </source>
</evidence>
<evidence type="ECO:0000313" key="18">
    <source>
        <dbReference type="EMBL" id="TCV87493.1"/>
    </source>
</evidence>
<evidence type="ECO:0000256" key="14">
    <source>
        <dbReference type="ARBA" id="ARBA00023136"/>
    </source>
</evidence>
<dbReference type="Pfam" id="PF02518">
    <property type="entry name" value="HATPase_c"/>
    <property type="match status" value="1"/>
</dbReference>
<keyword evidence="14 15" id="KW-0472">Membrane</keyword>
<dbReference type="SMART" id="SM00387">
    <property type="entry name" value="HATPase_c"/>
    <property type="match status" value="1"/>
</dbReference>
<keyword evidence="5" id="KW-0997">Cell inner membrane</keyword>
<dbReference type="SUPFAM" id="SSF47384">
    <property type="entry name" value="Homodimeric domain of signal transducing histidine kinase"/>
    <property type="match status" value="1"/>
</dbReference>
<keyword evidence="8 15" id="KW-0812">Transmembrane</keyword>
<dbReference type="Pfam" id="PF00672">
    <property type="entry name" value="HAMP"/>
    <property type="match status" value="1"/>
</dbReference>
<reference evidence="18 19" key="1">
    <citation type="submission" date="2019-03" db="EMBL/GenBank/DDBJ databases">
        <title>Genomic Encyclopedia of Type Strains, Phase IV (KMG-IV): sequencing the most valuable type-strain genomes for metagenomic binning, comparative biology and taxonomic classification.</title>
        <authorList>
            <person name="Goeker M."/>
        </authorList>
    </citation>
    <scope>NUCLEOTIDE SEQUENCE [LARGE SCALE GENOMIC DNA]</scope>
    <source>
        <strain evidence="18 19">DSM 100309</strain>
    </source>
</reference>
<dbReference type="OrthoDB" id="9804645at2"/>
<dbReference type="RefSeq" id="WP_124945532.1">
    <property type="nucleotide sequence ID" value="NZ_BHVT01000017.1"/>
</dbReference>
<dbReference type="Gene3D" id="1.10.287.130">
    <property type="match status" value="1"/>
</dbReference>
<feature type="transmembrane region" description="Helical" evidence="15">
    <location>
        <begin position="12"/>
        <end position="31"/>
    </location>
</feature>
<dbReference type="CDD" id="cd06225">
    <property type="entry name" value="HAMP"/>
    <property type="match status" value="1"/>
</dbReference>
<evidence type="ECO:0000256" key="5">
    <source>
        <dbReference type="ARBA" id="ARBA00022519"/>
    </source>
</evidence>
<evidence type="ECO:0000259" key="17">
    <source>
        <dbReference type="PROSITE" id="PS50885"/>
    </source>
</evidence>
<keyword evidence="13" id="KW-0902">Two-component regulatory system</keyword>
<dbReference type="SMART" id="SM00388">
    <property type="entry name" value="HisKA"/>
    <property type="match status" value="1"/>
</dbReference>
<evidence type="ECO:0000256" key="13">
    <source>
        <dbReference type="ARBA" id="ARBA00023012"/>
    </source>
</evidence>
<feature type="domain" description="Histidine kinase" evidence="16">
    <location>
        <begin position="229"/>
        <end position="425"/>
    </location>
</feature>
<dbReference type="InterPro" id="IPR036890">
    <property type="entry name" value="HATPase_C_sf"/>
</dbReference>
<dbReference type="CDD" id="cd00075">
    <property type="entry name" value="HATPase"/>
    <property type="match status" value="1"/>
</dbReference>
<keyword evidence="19" id="KW-1185">Reference proteome</keyword>
<evidence type="ECO:0000313" key="19">
    <source>
        <dbReference type="Proteomes" id="UP000295367"/>
    </source>
</evidence>
<dbReference type="PANTHER" id="PTHR44936:SF5">
    <property type="entry name" value="SENSOR HISTIDINE KINASE ENVZ"/>
    <property type="match status" value="1"/>
</dbReference>
<evidence type="ECO:0000256" key="12">
    <source>
        <dbReference type="ARBA" id="ARBA00022989"/>
    </source>
</evidence>
<dbReference type="InterPro" id="IPR036097">
    <property type="entry name" value="HisK_dim/P_sf"/>
</dbReference>
<sequence length="430" mass="47567">MKQFIGSLYVRLVMVFLIALSASFATMYFLFLTHLEEARNSNFARSIATQVRLVEELLHSSSAASLPSLNGVKLSQSPPQAPPLADAEMARRLPFLKEQLHKELGRKVVSIPLSGAIRGMWINLITPLNQPQWMFIAMRKPDAGPAGPLLPALIVGFAVFLGGGMLLLWQIQRPLKQLGKALESVGESRELTMLPISGAGEIRLLSQRYNRMVDRLQRYEEDRSTMLAGVAHDLRTPITRLRLLIELAQSTRSGEMQHNLDDIERITEQFLIYARGNDDEDIELRNLYLFVEEVAGPYISQGVSIVDDQRDIVIPVRPNSLRRALINLIENALEYGSQPVTVYLSQDHDSIALTVKDSGAGIPQNLISRAMRPFTRLDGARGGKGHCGLGLGIASKIAEAHQGTLVLNNLEGDGFTASIYLPVLPSKTMK</sequence>
<dbReference type="PRINTS" id="PR00344">
    <property type="entry name" value="BCTRLSENSOR"/>
</dbReference>
<dbReference type="PANTHER" id="PTHR44936">
    <property type="entry name" value="SENSOR PROTEIN CREC"/>
    <property type="match status" value="1"/>
</dbReference>
<proteinExistence type="predicted"/>
<evidence type="ECO:0000256" key="11">
    <source>
        <dbReference type="ARBA" id="ARBA00022840"/>
    </source>
</evidence>
<dbReference type="AlphaFoldDB" id="A0A4R3YAS9"/>
<evidence type="ECO:0000256" key="15">
    <source>
        <dbReference type="SAM" id="Phobius"/>
    </source>
</evidence>
<keyword evidence="4" id="KW-1003">Cell membrane</keyword>
<evidence type="ECO:0000256" key="2">
    <source>
        <dbReference type="ARBA" id="ARBA00004429"/>
    </source>
</evidence>
<evidence type="ECO:0000256" key="7">
    <source>
        <dbReference type="ARBA" id="ARBA00022679"/>
    </source>
</evidence>
<keyword evidence="11" id="KW-0067">ATP-binding</keyword>
<dbReference type="EMBL" id="SMCO01000005">
    <property type="protein sequence ID" value="TCV87493.1"/>
    <property type="molecule type" value="Genomic_DNA"/>
</dbReference>
<organism evidence="18 19">
    <name type="scientific">Sulfurirhabdus autotrophica</name>
    <dbReference type="NCBI Taxonomy" id="1706046"/>
    <lineage>
        <taxon>Bacteria</taxon>
        <taxon>Pseudomonadati</taxon>
        <taxon>Pseudomonadota</taxon>
        <taxon>Betaproteobacteria</taxon>
        <taxon>Nitrosomonadales</taxon>
        <taxon>Sulfuricellaceae</taxon>
        <taxon>Sulfurirhabdus</taxon>
    </lineage>
</organism>
<dbReference type="PROSITE" id="PS50885">
    <property type="entry name" value="HAMP"/>
    <property type="match status" value="1"/>
</dbReference>
<gene>
    <name evidence="18" type="ORF">EDC63_105162</name>
</gene>
<evidence type="ECO:0000256" key="8">
    <source>
        <dbReference type="ARBA" id="ARBA00022692"/>
    </source>
</evidence>
<dbReference type="CDD" id="cd00082">
    <property type="entry name" value="HisKA"/>
    <property type="match status" value="1"/>
</dbReference>
<dbReference type="InterPro" id="IPR003661">
    <property type="entry name" value="HisK_dim/P_dom"/>
</dbReference>
<dbReference type="SMART" id="SM00304">
    <property type="entry name" value="HAMP"/>
    <property type="match status" value="1"/>
</dbReference>
<evidence type="ECO:0000256" key="3">
    <source>
        <dbReference type="ARBA" id="ARBA00012438"/>
    </source>
</evidence>
<name>A0A4R3YAS9_9PROT</name>
<dbReference type="GO" id="GO:0000155">
    <property type="term" value="F:phosphorelay sensor kinase activity"/>
    <property type="evidence" value="ECO:0007669"/>
    <property type="project" value="InterPro"/>
</dbReference>
<accession>A0A4R3YAS9</accession>
<keyword evidence="10 18" id="KW-0418">Kinase</keyword>
<dbReference type="InterPro" id="IPR003594">
    <property type="entry name" value="HATPase_dom"/>
</dbReference>
<feature type="domain" description="HAMP" evidence="17">
    <location>
        <begin position="169"/>
        <end position="221"/>
    </location>
</feature>
<feature type="transmembrane region" description="Helical" evidence="15">
    <location>
        <begin position="149"/>
        <end position="169"/>
    </location>
</feature>
<dbReference type="PROSITE" id="PS50109">
    <property type="entry name" value="HIS_KIN"/>
    <property type="match status" value="1"/>
</dbReference>
<comment type="catalytic activity">
    <reaction evidence="1">
        <text>ATP + protein L-histidine = ADP + protein N-phospho-L-histidine.</text>
        <dbReference type="EC" id="2.7.13.3"/>
    </reaction>
</comment>
<dbReference type="InterPro" id="IPR004358">
    <property type="entry name" value="Sig_transdc_His_kin-like_C"/>
</dbReference>
<dbReference type="EC" id="2.7.13.3" evidence="3"/>
<keyword evidence="12 15" id="KW-1133">Transmembrane helix</keyword>
<comment type="caution">
    <text evidence="18">The sequence shown here is derived from an EMBL/GenBank/DDBJ whole genome shotgun (WGS) entry which is preliminary data.</text>
</comment>
<protein>
    <recommendedName>
        <fullName evidence="3">histidine kinase</fullName>
        <ecNumber evidence="3">2.7.13.3</ecNumber>
    </recommendedName>
</protein>
<dbReference type="InterPro" id="IPR003660">
    <property type="entry name" value="HAMP_dom"/>
</dbReference>
<evidence type="ECO:0000256" key="10">
    <source>
        <dbReference type="ARBA" id="ARBA00022777"/>
    </source>
</evidence>
<dbReference type="Pfam" id="PF00512">
    <property type="entry name" value="HisKA"/>
    <property type="match status" value="1"/>
</dbReference>
<dbReference type="GO" id="GO:0005886">
    <property type="term" value="C:plasma membrane"/>
    <property type="evidence" value="ECO:0007669"/>
    <property type="project" value="UniProtKB-SubCell"/>
</dbReference>
<dbReference type="Gene3D" id="3.30.565.10">
    <property type="entry name" value="Histidine kinase-like ATPase, C-terminal domain"/>
    <property type="match status" value="1"/>
</dbReference>
<keyword evidence="7" id="KW-0808">Transferase</keyword>
<evidence type="ECO:0000256" key="9">
    <source>
        <dbReference type="ARBA" id="ARBA00022741"/>
    </source>
</evidence>
<keyword evidence="9" id="KW-0547">Nucleotide-binding</keyword>
<dbReference type="SUPFAM" id="SSF55874">
    <property type="entry name" value="ATPase domain of HSP90 chaperone/DNA topoisomerase II/histidine kinase"/>
    <property type="match status" value="1"/>
</dbReference>
<dbReference type="InterPro" id="IPR050980">
    <property type="entry name" value="2C_sensor_his_kinase"/>
</dbReference>
<evidence type="ECO:0000256" key="4">
    <source>
        <dbReference type="ARBA" id="ARBA00022475"/>
    </source>
</evidence>
<dbReference type="Proteomes" id="UP000295367">
    <property type="component" value="Unassembled WGS sequence"/>
</dbReference>
<dbReference type="GO" id="GO:0005524">
    <property type="term" value="F:ATP binding"/>
    <property type="evidence" value="ECO:0007669"/>
    <property type="project" value="UniProtKB-KW"/>
</dbReference>